<proteinExistence type="predicted"/>
<accession>A0ABN9Z6D8</accession>
<name>A0ABN9Z6D8_PIPNA</name>
<evidence type="ECO:0000313" key="2">
    <source>
        <dbReference type="Proteomes" id="UP001314169"/>
    </source>
</evidence>
<gene>
    <name evidence="1" type="ORF">MPIPNATIZW_LOCUS2212</name>
</gene>
<evidence type="ECO:0000313" key="1">
    <source>
        <dbReference type="EMBL" id="CAK6433906.1"/>
    </source>
</evidence>
<organism evidence="1 2">
    <name type="scientific">Pipistrellus nathusii</name>
    <name type="common">Nathusius' pipistrelle</name>
    <dbReference type="NCBI Taxonomy" id="59473"/>
    <lineage>
        <taxon>Eukaryota</taxon>
        <taxon>Metazoa</taxon>
        <taxon>Chordata</taxon>
        <taxon>Craniata</taxon>
        <taxon>Vertebrata</taxon>
        <taxon>Euteleostomi</taxon>
        <taxon>Mammalia</taxon>
        <taxon>Eutheria</taxon>
        <taxon>Laurasiatheria</taxon>
        <taxon>Chiroptera</taxon>
        <taxon>Yangochiroptera</taxon>
        <taxon>Vespertilionidae</taxon>
        <taxon>Pipistrellus</taxon>
    </lineage>
</organism>
<sequence>MHLYISTMSINSLENKNVNFKSLKYTVHFKTDCPRLRAHFTMDCGFGSLMASIHFRENRCDMNADLKFLISFLKNKLFLKHTIYKNSIYKVQQLVTNPSFNTLYIKVPGFSTLIKAEAIYILCIFVHTTP</sequence>
<protein>
    <submittedName>
        <fullName evidence="1">Uncharacterized protein</fullName>
    </submittedName>
</protein>
<dbReference type="Proteomes" id="UP001314169">
    <property type="component" value="Chromosome 10"/>
</dbReference>
<reference evidence="1" key="1">
    <citation type="submission" date="2023-12" db="EMBL/GenBank/DDBJ databases">
        <authorList>
            <person name="Brown T."/>
        </authorList>
    </citation>
    <scope>NUCLEOTIDE SEQUENCE</scope>
</reference>
<dbReference type="EMBL" id="OY882867">
    <property type="protein sequence ID" value="CAK6433906.1"/>
    <property type="molecule type" value="Genomic_DNA"/>
</dbReference>
<keyword evidence="2" id="KW-1185">Reference proteome</keyword>